<feature type="compositionally biased region" description="Polar residues" evidence="4">
    <location>
        <begin position="112"/>
        <end position="121"/>
    </location>
</feature>
<dbReference type="AlphaFoldDB" id="A0A9X5B786"/>
<evidence type="ECO:0000313" key="6">
    <source>
        <dbReference type="EMBL" id="MYL27897.1"/>
    </source>
</evidence>
<keyword evidence="3" id="KW-0157">Chromophore</keyword>
<organism evidence="6 7">
    <name type="scientific">Vreelandella halophila</name>
    <dbReference type="NCBI Taxonomy" id="86177"/>
    <lineage>
        <taxon>Bacteria</taxon>
        <taxon>Pseudomonadati</taxon>
        <taxon>Pseudomonadota</taxon>
        <taxon>Gammaproteobacteria</taxon>
        <taxon>Oceanospirillales</taxon>
        <taxon>Halomonadaceae</taxon>
        <taxon>Vreelandella</taxon>
    </lineage>
</organism>
<dbReference type="NCBIfam" id="TIGR00229">
    <property type="entry name" value="sensory_box"/>
    <property type="match status" value="1"/>
</dbReference>
<evidence type="ECO:0000259" key="5">
    <source>
        <dbReference type="PROSITE" id="PS50112"/>
    </source>
</evidence>
<dbReference type="SUPFAM" id="SSF55785">
    <property type="entry name" value="PYP-like sensor domain (PAS domain)"/>
    <property type="match status" value="1"/>
</dbReference>
<feature type="compositionally biased region" description="Basic residues" evidence="4">
    <location>
        <begin position="141"/>
        <end position="151"/>
    </location>
</feature>
<keyword evidence="1" id="KW-0285">Flavoprotein</keyword>
<feature type="region of interest" description="Disordered" evidence="4">
    <location>
        <begin position="110"/>
        <end position="151"/>
    </location>
</feature>
<dbReference type="CDD" id="cd00130">
    <property type="entry name" value="PAS"/>
    <property type="match status" value="1"/>
</dbReference>
<dbReference type="PANTHER" id="PTHR47429">
    <property type="entry name" value="PROTEIN TWIN LOV 1"/>
    <property type="match status" value="1"/>
</dbReference>
<accession>A0A9X5B786</accession>
<dbReference type="InterPro" id="IPR035965">
    <property type="entry name" value="PAS-like_dom_sf"/>
</dbReference>
<dbReference type="InterPro" id="IPR000014">
    <property type="entry name" value="PAS"/>
</dbReference>
<proteinExistence type="predicted"/>
<dbReference type="PANTHER" id="PTHR47429:SF2">
    <property type="entry name" value="PROTEIN TWIN LOV 1"/>
    <property type="match status" value="1"/>
</dbReference>
<dbReference type="OrthoDB" id="7991996at2"/>
<dbReference type="Gene3D" id="3.30.450.20">
    <property type="entry name" value="PAS domain"/>
    <property type="match status" value="1"/>
</dbReference>
<evidence type="ECO:0000256" key="3">
    <source>
        <dbReference type="ARBA" id="ARBA00022991"/>
    </source>
</evidence>
<dbReference type="Pfam" id="PF13426">
    <property type="entry name" value="PAS_9"/>
    <property type="match status" value="1"/>
</dbReference>
<gene>
    <name evidence="6" type="ORF">GLW01_13975</name>
</gene>
<dbReference type="PROSITE" id="PS50112">
    <property type="entry name" value="PAS"/>
    <property type="match status" value="1"/>
</dbReference>
<evidence type="ECO:0000256" key="1">
    <source>
        <dbReference type="ARBA" id="ARBA00022630"/>
    </source>
</evidence>
<keyword evidence="7" id="KW-1185">Reference proteome</keyword>
<evidence type="ECO:0000256" key="4">
    <source>
        <dbReference type="SAM" id="MobiDB-lite"/>
    </source>
</evidence>
<name>A0A9X5B786_9GAMM</name>
<sequence>MLGRLGIYRQAMDQAYNCVMITTAGLDRPGPAIVYVNRAFCIMTGYTPEELIGATSRILQGPRTDPSVLQRLRRMLSAGEAFQASTFNYRKDGTPYLVEWNSAPYGTRRGAWSTSSRCSGTSLPAPRRSSSARRCSTASGRRFRHQRRGGVHLRQSGRLATAWLRP</sequence>
<evidence type="ECO:0000313" key="7">
    <source>
        <dbReference type="Proteomes" id="UP000460751"/>
    </source>
</evidence>
<feature type="compositionally biased region" description="Low complexity" evidence="4">
    <location>
        <begin position="122"/>
        <end position="140"/>
    </location>
</feature>
<evidence type="ECO:0000256" key="2">
    <source>
        <dbReference type="ARBA" id="ARBA00022643"/>
    </source>
</evidence>
<protein>
    <submittedName>
        <fullName evidence="6">PAS domain S-box protein</fullName>
    </submittedName>
</protein>
<feature type="domain" description="PAS" evidence="5">
    <location>
        <begin position="26"/>
        <end position="79"/>
    </location>
</feature>
<keyword evidence="2" id="KW-0288">FMN</keyword>
<comment type="caution">
    <text evidence="6">The sequence shown here is derived from an EMBL/GenBank/DDBJ whole genome shotgun (WGS) entry which is preliminary data.</text>
</comment>
<dbReference type="Proteomes" id="UP000460751">
    <property type="component" value="Unassembled WGS sequence"/>
</dbReference>
<dbReference type="EMBL" id="WMEX01000008">
    <property type="protein sequence ID" value="MYL27897.1"/>
    <property type="molecule type" value="Genomic_DNA"/>
</dbReference>
<reference evidence="6 7" key="1">
    <citation type="submission" date="2019-11" db="EMBL/GenBank/DDBJ databases">
        <title>Genome sequences of 17 halophilic strains isolated from different environments.</title>
        <authorList>
            <person name="Furrow R.E."/>
        </authorList>
    </citation>
    <scope>NUCLEOTIDE SEQUENCE [LARGE SCALE GENOMIC DNA]</scope>
    <source>
        <strain evidence="6 7">22507_15_FS</strain>
    </source>
</reference>